<dbReference type="EMBL" id="JAAECE010000004">
    <property type="protein sequence ID" value="KAF1802170.1"/>
    <property type="molecule type" value="Genomic_DNA"/>
</dbReference>
<comment type="caution">
    <text evidence="2">The sequence shown here is derived from an EMBL/GenBank/DDBJ whole genome shotgun (WGS) entry which is preliminary data.</text>
</comment>
<accession>A0A8H4BHG3</accession>
<proteinExistence type="predicted"/>
<name>A0A8H4BHG3_MUCCL</name>
<dbReference type="AlphaFoldDB" id="A0A8H4BHG3"/>
<reference evidence="2 3" key="1">
    <citation type="submission" date="2019-09" db="EMBL/GenBank/DDBJ databases">
        <authorList>
            <consortium name="DOE Joint Genome Institute"/>
            <person name="Mondo S.J."/>
            <person name="Navarro-Mendoza M.I."/>
            <person name="Perez-Arques C."/>
            <person name="Panchal S."/>
            <person name="Nicolas F.E."/>
            <person name="Ganguly P."/>
            <person name="Pangilinan J."/>
            <person name="Grigoriev I."/>
            <person name="Heitman J."/>
            <person name="Sanya K."/>
            <person name="Garre V."/>
        </authorList>
    </citation>
    <scope>NUCLEOTIDE SEQUENCE [LARGE SCALE GENOMIC DNA]</scope>
    <source>
        <strain evidence="2 3">MU402</strain>
    </source>
</reference>
<organism evidence="2 3">
    <name type="scientific">Mucor circinelloides f. lusitanicus</name>
    <name type="common">Mucor racemosus var. lusitanicus</name>
    <dbReference type="NCBI Taxonomy" id="29924"/>
    <lineage>
        <taxon>Eukaryota</taxon>
        <taxon>Fungi</taxon>
        <taxon>Fungi incertae sedis</taxon>
        <taxon>Mucoromycota</taxon>
        <taxon>Mucoromycotina</taxon>
        <taxon>Mucoromycetes</taxon>
        <taxon>Mucorales</taxon>
        <taxon>Mucorineae</taxon>
        <taxon>Mucoraceae</taxon>
        <taxon>Mucor</taxon>
    </lineage>
</organism>
<evidence type="ECO:0000256" key="1">
    <source>
        <dbReference type="SAM" id="MobiDB-lite"/>
    </source>
</evidence>
<dbReference type="Proteomes" id="UP000469890">
    <property type="component" value="Unassembled WGS sequence"/>
</dbReference>
<evidence type="ECO:0000313" key="3">
    <source>
        <dbReference type="Proteomes" id="UP000469890"/>
    </source>
</evidence>
<evidence type="ECO:0000313" key="2">
    <source>
        <dbReference type="EMBL" id="KAF1802170.1"/>
    </source>
</evidence>
<feature type="region of interest" description="Disordered" evidence="1">
    <location>
        <begin position="223"/>
        <end position="242"/>
    </location>
</feature>
<feature type="region of interest" description="Disordered" evidence="1">
    <location>
        <begin position="126"/>
        <end position="155"/>
    </location>
</feature>
<protein>
    <submittedName>
        <fullName evidence="2">Uncharacterized protein</fullName>
    </submittedName>
</protein>
<gene>
    <name evidence="2" type="ORF">FB192DRAFT_1471829</name>
</gene>
<feature type="compositionally biased region" description="Basic and acidic residues" evidence="1">
    <location>
        <begin position="191"/>
        <end position="200"/>
    </location>
</feature>
<sequence length="242" mass="26985">MGNTKGSKRYDDAEKRILLDVIAEVKPTGPDQWTTVETLYMKAQRKAVNEANEEHREKTGEVGKKRPIERNKKALRHLFNMMLGKKGSTGNPTRPELVTRAKELDDIIKSKEESDLTIADMVEEAAASTDRAAPSPRSASRTTPMPRKTKGAQQHVQEFTEKLSNLADVIASSIEAKNRRLPPPSSSNNNNDERLKKLEENLTTVSGQVRDIHSMLQSLLAAKVSSGGDQQENESNNRQRVE</sequence>
<feature type="region of interest" description="Disordered" evidence="1">
    <location>
        <begin position="174"/>
        <end position="205"/>
    </location>
</feature>